<dbReference type="SMART" id="SM01294">
    <property type="entry name" value="PKS_PP_betabranch"/>
    <property type="match status" value="2"/>
</dbReference>
<keyword evidence="6" id="KW-0963">Cytoplasm</keyword>
<dbReference type="PANTHER" id="PTHR43775">
    <property type="entry name" value="FATTY ACID SYNTHASE"/>
    <property type="match status" value="1"/>
</dbReference>
<dbReference type="InterPro" id="IPR036736">
    <property type="entry name" value="ACP-like_sf"/>
</dbReference>
<dbReference type="InterPro" id="IPR054514">
    <property type="entry name" value="RhiE-like_linker"/>
</dbReference>
<evidence type="ECO:0000256" key="8">
    <source>
        <dbReference type="ARBA" id="ARBA00022679"/>
    </source>
</evidence>
<feature type="domain" description="Carrier" evidence="13">
    <location>
        <begin position="4207"/>
        <end position="4281"/>
    </location>
</feature>
<dbReference type="Pfam" id="PF00109">
    <property type="entry name" value="ketoacyl-synt"/>
    <property type="match status" value="4"/>
</dbReference>
<keyword evidence="17" id="KW-1185">Reference proteome</keyword>
<comment type="subcellular location">
    <subcellularLocation>
        <location evidence="1">Cytoplasm</location>
    </subcellularLocation>
</comment>
<protein>
    <submittedName>
        <fullName evidence="16">SDR family NAD(P)-dependent oxidoreductase</fullName>
    </submittedName>
</protein>
<dbReference type="InterPro" id="IPR018201">
    <property type="entry name" value="Ketoacyl_synth_AS"/>
</dbReference>
<dbReference type="Gene3D" id="3.40.50.720">
    <property type="entry name" value="NAD(P)-binding Rossmann-like Domain"/>
    <property type="match status" value="3"/>
</dbReference>
<dbReference type="PROSITE" id="PS00606">
    <property type="entry name" value="KS3_1"/>
    <property type="match status" value="3"/>
</dbReference>
<evidence type="ECO:0000313" key="16">
    <source>
        <dbReference type="EMBL" id="TRW90028.1"/>
    </source>
</evidence>
<comment type="pathway">
    <text evidence="2">Antibiotic biosynthesis.</text>
</comment>
<evidence type="ECO:0000256" key="7">
    <source>
        <dbReference type="ARBA" id="ARBA00022553"/>
    </source>
</evidence>
<dbReference type="InterPro" id="IPR013968">
    <property type="entry name" value="PKS_KR"/>
</dbReference>
<comment type="caution">
    <text evidence="16">The sequence shown here is derived from an EMBL/GenBank/DDBJ whole genome shotgun (WGS) entry which is preliminary data.</text>
</comment>
<dbReference type="SUPFAM" id="SSF47336">
    <property type="entry name" value="ACP-like"/>
    <property type="match status" value="4"/>
</dbReference>
<dbReference type="InterPro" id="IPR032821">
    <property type="entry name" value="PKS_assoc"/>
</dbReference>
<dbReference type="Gene3D" id="3.40.47.10">
    <property type="match status" value="4"/>
</dbReference>
<evidence type="ECO:0000256" key="9">
    <source>
        <dbReference type="ARBA" id="ARBA00022737"/>
    </source>
</evidence>
<comment type="similarity">
    <text evidence="4">Belongs to the short-chain dehydrogenases/reductases (SDR) family.</text>
</comment>
<dbReference type="Pfam" id="PF22621">
    <property type="entry name" value="CurL-like_PKS_C"/>
    <property type="match status" value="1"/>
</dbReference>
<dbReference type="PROSITE" id="PS52019">
    <property type="entry name" value="PKS_MFAS_DH"/>
    <property type="match status" value="1"/>
</dbReference>
<feature type="region of interest" description="N-terminal hotdog fold" evidence="11">
    <location>
        <begin position="670"/>
        <end position="800"/>
    </location>
</feature>
<feature type="region of interest" description="Disordered" evidence="12">
    <location>
        <begin position="3191"/>
        <end position="3215"/>
    </location>
</feature>
<comment type="pathway">
    <text evidence="3">Lipid metabolism; fatty acid biosynthesis.</text>
</comment>
<dbReference type="EMBL" id="RYFG02000120">
    <property type="protein sequence ID" value="TRW90028.1"/>
    <property type="molecule type" value="Genomic_DNA"/>
</dbReference>
<evidence type="ECO:0000259" key="15">
    <source>
        <dbReference type="PROSITE" id="PS52019"/>
    </source>
</evidence>
<evidence type="ECO:0000256" key="5">
    <source>
        <dbReference type="ARBA" id="ARBA00022450"/>
    </source>
</evidence>
<dbReference type="Gene3D" id="3.40.50.150">
    <property type="entry name" value="Vaccinia Virus protein VP39"/>
    <property type="match status" value="2"/>
</dbReference>
<dbReference type="Pfam" id="PF22336">
    <property type="entry name" value="RhiE-like_linker"/>
    <property type="match status" value="2"/>
</dbReference>
<dbReference type="InterPro" id="IPR057326">
    <property type="entry name" value="KR_dom"/>
</dbReference>
<dbReference type="InterPro" id="IPR050091">
    <property type="entry name" value="PKS_NRPS_Biosynth_Enz"/>
</dbReference>
<dbReference type="SUPFAM" id="SSF53335">
    <property type="entry name" value="S-adenosyl-L-methionine-dependent methyltransferases"/>
    <property type="match status" value="2"/>
</dbReference>
<evidence type="ECO:0000256" key="4">
    <source>
        <dbReference type="ARBA" id="ARBA00006484"/>
    </source>
</evidence>
<dbReference type="InterPro" id="IPR009081">
    <property type="entry name" value="PP-bd_ACP"/>
</dbReference>
<dbReference type="InterPro" id="IPR014031">
    <property type="entry name" value="Ketoacyl_synth_C"/>
</dbReference>
<keyword evidence="8" id="KW-0808">Transferase</keyword>
<accession>A0ABY3C589</accession>
<keyword evidence="5" id="KW-0596">Phosphopantetheine</keyword>
<dbReference type="Pfam" id="PF08242">
    <property type="entry name" value="Methyltransf_12"/>
    <property type="match status" value="2"/>
</dbReference>
<keyword evidence="9" id="KW-0677">Repeat</keyword>
<feature type="domain" description="Ketosynthase family 3 (KS3)" evidence="14">
    <location>
        <begin position="63"/>
        <end position="481"/>
    </location>
</feature>
<dbReference type="Gene3D" id="3.10.129.110">
    <property type="entry name" value="Polyketide synthase dehydratase"/>
    <property type="match status" value="1"/>
</dbReference>
<dbReference type="InterPro" id="IPR016039">
    <property type="entry name" value="Thiolase-like"/>
</dbReference>
<gene>
    <name evidence="16" type="ORF">EKO24_020645</name>
</gene>
<dbReference type="InterPro" id="IPR029063">
    <property type="entry name" value="SAM-dependent_MTases_sf"/>
</dbReference>
<dbReference type="RefSeq" id="WP_127030104.1">
    <property type="nucleotide sequence ID" value="NZ_RYFG02000120.1"/>
</dbReference>
<evidence type="ECO:0000256" key="6">
    <source>
        <dbReference type="ARBA" id="ARBA00022490"/>
    </source>
</evidence>
<dbReference type="InterPro" id="IPR036291">
    <property type="entry name" value="NAD(P)-bd_dom_sf"/>
</dbReference>
<feature type="domain" description="Ketosynthase family 3 (KS3)" evidence="14">
    <location>
        <begin position="3222"/>
        <end position="3635"/>
    </location>
</feature>
<evidence type="ECO:0000256" key="3">
    <source>
        <dbReference type="ARBA" id="ARBA00005194"/>
    </source>
</evidence>
<dbReference type="Pfam" id="PF14765">
    <property type="entry name" value="PS-DH"/>
    <property type="match status" value="1"/>
</dbReference>
<dbReference type="Pfam" id="PF02801">
    <property type="entry name" value="Ketoacyl-synt_C"/>
    <property type="match status" value="4"/>
</dbReference>
<dbReference type="InterPro" id="IPR049900">
    <property type="entry name" value="PKS_mFAS_DH"/>
</dbReference>
<dbReference type="CDD" id="cd00833">
    <property type="entry name" value="PKS"/>
    <property type="match status" value="4"/>
</dbReference>
<dbReference type="InterPro" id="IPR020807">
    <property type="entry name" value="PKS_DH"/>
</dbReference>
<dbReference type="PROSITE" id="PS52004">
    <property type="entry name" value="KS3_2"/>
    <property type="match status" value="4"/>
</dbReference>
<dbReference type="CDD" id="cd08953">
    <property type="entry name" value="KR_2_SDR_x"/>
    <property type="match status" value="2"/>
</dbReference>
<dbReference type="InterPro" id="IPR013217">
    <property type="entry name" value="Methyltransf_12"/>
</dbReference>
<dbReference type="InterPro" id="IPR049551">
    <property type="entry name" value="PKS_DH_C"/>
</dbReference>
<feature type="domain" description="Carrier" evidence="13">
    <location>
        <begin position="1874"/>
        <end position="1947"/>
    </location>
</feature>
<sequence>MSISKAEILQQVKSRQLTPEAGLKLYRELEQAELDAEALKADAAVKVPLADAEHSATTEGPAAPEIAVIGMSVRIPGAQNLQQMWTMLSAGKDAVGEVPLSRWAQDDGEGRTGRGKKWGAFLTDIDCFDPLFFEISPKEAEQMDPQQRLLLQESWKAFEDAGYSAESLNQKSCCVFIGCTQGDYLSETSTSDINPHSLTGRSVSAIAARISYFFNLRGPSIVFNTACSSSLTALVMACERLRSGSSEIGLVGGISLMSTQIAHTTMDKVGMISPDGKCRSFDKDANGIVPGEAVGVVILKRLGDALRDGDPIHGVIRGYGVNHDGKTNGLTAPSGPAQTALLRDIYQNFRIDPNTINYIEAHGTGTKLGDPIEVHALTDAFADYRVAERQCAIGSIKTNIGHALEAAGLMGLIKVLLCLQQQKLVPSLHFNQANEHIAFAGSPFYVNTQLQDWPRIAGRPLRAGVSAFGMSGTNAHVVVEEPPLRNTAAASASGHLPYLVVLSAKTPEALAQRVQDLEQWLDAHRHDEAFSLADVAYTLQAGRSHFAYREAIVARNVEELKKRLSQLQKQGVNTVELVQQPAAVREAKKSVEQDLRSLAQRATESSQVMRIFESLAGFYKQGIALDWLQLYPDRTPRRIALPSYPFAEQRYWLHGAEKDPGACGHSERLHPLLHRNTSDLSEQRYTSLFTGDEFFLADHRVRGEEQILQKVLPGVVYLEMARAAVLAASGRKTGSETRILFTDVAWIQPIYIDQAREVHCRLYEQADSRIRYEIYTKNGGEPETVAVHAEGTAQIPESLATQSALTLDIPGLRLQMPRELDAETCYRYIRSAGVHHGERLQGIRTVAVGEGQALAELVLPPALSDSEQSAYGLHPTLMDAAIQAAIGLVAGIGADALQPSLPFALEQLEILGECEQRMFAWLRFSSGGLSPDKVQKLDIDLCDERGKVCVSIRGLSSRLLAERKIDDIRLPQPALPLHALMPVWNAVPAGEHAGLAPDYNCPLLVIGATELEMQAIRQIYPLAASLPLNPADSIDKISQQLKAEVFDHLVFVAPGSAATDWQPDSRMIQAQNRGVLFLFRIIKALLAAGYDEQELEWTLLTFKTQQVTELDVTDPTHAGIHGLAGSLAKEYPHWKIRLLDLDPEQDWPLRTLFALPVEPNGQGLAYRGGRNASREPEWFRQALIRVHLLQTDANTPALYRDGGVYVVIGGAGGIGEVWSRFMIERHRAKIVWIGRRDKDPFIQEQLDALPMPANVTYISADARDLTALEQACREIKSIHPKIHGVVHSAIVLNDLSLARMDEQGFKESLSAKVDVSVCIAQVFRKEPLDFVLFFSSMQAFAKAPGQSNYAAGCTFKDAFALKLAQQWPYTFSNGSSYHKPAVKVINWGYWGSIGIVNDVAYRERRKEAGDDSIEPQEGMDILEKFMASSFRQLAPFKALTPEVVAKACGTEDITSYPRQIPAILDEVQQRFYQTQDQLPHAQVEWRRLEQEAKNDELDALLLRLLDATLQSLALRDGKRSLPGYLQRWLQESLRLLDTANGQHETLDSLWRQWEAAKAGWIENPNLKAVIILVEACVRALPDILTGKAAATDVMFPNASMELVEGIYRGNLVSDYFQQALADFLVAAIQQRLSVAASTGQPVPKLRILEIGAGTGGTTATLLPKLQPFAEAIDEYCYTDLSKAFLLHAQEHYAPGCPFLSTRIFNVEKPLAEQSGEEIGVAPDRYDFVIAANVLHATKDIRNTLRNAKAALHTNGILLLNELSQHSLLSHLTFGLLEGWWLYQDAPLRILGSPGLYPETWVEILAEEGFSPVSLPVEHARSLGLQIIAAQSDGIVRQSRAPLAADITEKPADSQVESELKAVNTAAVNESLLREKSTDYLKEQVARTLKMSPRRIDSSKPLEIYGIDSILVVQLANDLRKDFKKISNTLFFEVRTIDALVEHFLDTQKDVLMQLTGLQDRPVEQIPLRQKSKPNRFGLSVPASAKTSRFTDAAGAVRERQGLHVFDVAVIGLSGRYPQADDVGQLWRQLKTGSNCVGEIPAERWDWQDYFDPEKGKAGKMYTRWGGFIRDVDKFDPLFFHISPYEAEVMDPQERLFLQCAYEALQDAGYTPENFGDDRKTGVFVGAMNSSYRGRSSHFSIANRISYQFDFQGPSMAVDTACSASLTALHVALESLYCGTSKRAVVGGVNLILDPAHFTGLTELGMLSSGPECKSFGAGADGFIAAEGVGAVILKPLAQAVADRDNIYGVLKGSAINAGGKTNGYTVPNPKAQAAMVGDALQRAGVSAADISYIEAHGTGTALGDPIEIKALATAFGQAPPDIAGTQQACAIGSIKSNIGHCESAAGIAGLTKVLLQLKHQQLAPSLHSATTNPAIEFAGTPFAVQQRLTPWPRPQSGGPRVAGISSFGAGGANAHAIVEEYIPAGQDPAAQTASAQPAIIVLSAKTQNRLRIVAERLLQKIRNTALEQGSRGFNLLNLAYTLQLGREPMDARLGFTASSMQELEQKLDAFLAQADGELAGVYLSPAKNESIGVFRADEDTAAMIEAWIGKNKYSKLLELWVLGFNIDWSRLYGAESRPYRISLPTYPFLKERYWHEQQAQRSTANVAEVKTGHRQSDVPSNDPGIAFAAKWAAQADIAQGEPVCHQTVLIVGNEFSIDLQQAIADYHRDAEVLSIRLADESRRLSANEWLCDIKDESGFAACLQGAGNIDCLYFLSLDGSNADVAHLADSQESNEIQLLRLVKYLTTRNQRTIDTYILTLDNYALDNESVRPQGAGLTGLAYAIAQGNHLFALRNIDLCCHDLAQPQHLLPLIVREPASNRGEVVKIRADVRYRQEFHPLTWPETGLSPIRQRGVYLILGGSGTIGQAITRHLIKQYKARVIWLGRSGKDSVKVQQALNAFSEFAEQPAYIQADATSRESMRQAVADVKAEYPAIHGAIYSALVFDAENSVDKTTETVFRQILEVKTKGGIYFYTALEHEPLDFMCYFSSGQAYAFSGAAKHSAYASGITFQDAWVQALRKQAAFPVGTINWGFWKSSLPPDAVPQNFACLDDREGADCFEKFVFALQQQEPLSQALCLKPSPAVLELMNYRQQEPVQAAVNKISDMDQYIRDTLTDSFANTLKAPLEKIDHNLAFAEYGMDSILGVRFVNQLNQRLHIRLNTAIIFEYSSLARLGNYLIKRYRDEIGAQAGARQDDHEPGTQQAAAPMPEQTCRPPVAPATADIAVIGMSGKFPRAENVEAFWNNLVQGLDGVEEYPAQYLDQANYFSAIKQAGKSYCKSGGILAERNCFDPQFFGLSPREAHSMNPHQRLVMQEGWKALEDAGYDPAALSGSKTAIFIGAEPTGYFHGSFTGSSDALIASRLSYHLNLSGPALVVNTGCSSSGVAIHLACESLRNGESDLALAGGVNACMNQDALVNLSAADMLSSRGACATFDASADGTIISEGIGMVVLKRLQDAIADGDSIDGVICASGINQDGASNGITAPNGLAQEQLIADVYRKFNIDPAAIGYIEAHGTGTKLGDPVEANALVRAFKPLTDKQAYCAVGSAKAHIGHTSAAAGVIGLIKTLLSMRHRKLPALLHFNRLNSLIEFANSPFYINAEIADWQPQPGKPRMAAINSFGHSGTNIHLVVREHVPSTPPASNIESGEKIRLIPLSAKTESSLRSLVQAFAEGLEDGSLSRAVTLEEVAYTLQTGREAMRCRVVFSARTFTELTRKMAAFLNGEQAIAGCWQTGKDSPAQTAGDPDEETAQRWCSGRDVDWAAAYAGKQVRRVHLPTYVFSKTEYGPRQGSQAAQTRKSALLAQLRAQKNDLQNLKMEALLFNLLWASLDEIGIIYRIDGQEQSGEVAVLSIAELADKLPGNAGRIPAFYQRWLDESIQSLIDREYLCRREGKLFSLNKNNAKLDALWRQWDGEKTQWLENPNQRAQVNLVEACMRGLPAILSGQKTATDIMFPNGGMELVEGIYQSNLISDYFNEVLTDALIAAIQARLQENPQAKISILEIGAGTGGTTRGLLKELQMFKHAITDYCYTDLSKAFLNHAKRHYAPGNPYLSTRLLDIDRPLSEQDVPTGRFDFAIATNVLHATGNIGRTLAHARSALRPGGVLLINEMSGKSVFVHLTFGLLEGWWLYDDAELRIPGIPGLYPESWSRILTETGFESVDFPAREEHVFGQQIIVANNSREGASAVNIKNTIEPSEITEWILEDFIAEVLKEQLADALQMELDDIAMDESFADYGLDSLLGINFIRTVNNRLNIDLETVAIFDYNSVLKLSDYIAETYKAELSGSPAQTKLMAFGHKESLAFPSHRVEKAQQIGLKDLKFDCPKPERSAPKQADGVLVKEPIAIVGISGRFAQSPDLNEFWKNLAAGKDLVRKASRWDLSAFFPQSVLEDPDFCTDGGFIDDIDRFDPLFFKISGAEATYMDPQQRLFLEAAWSALEDAGYAVDSADEKQYGVFVGYGGSDYAHLFDKDSAPAQAFWGNSAAVIPSRISYYLNIKGPAVTVDTACSGSLVAIHQACQTLWTREIDLALAGSVSLMCTPSFYRTGTHAGMLSPTGRCHSFDEKADGFIPGEGVGVVALKRLSDAIADGDHIHGIIRGSGINQDGSTNGITAPSAKSQERLERHVYERFRIDPADIQMVEAHGTGTKLGDPIEISALNRSFRAYTDKQGYCALGSVKTNIGHAGPAAGVAGMFKILLAMKHKKIPASLHFRQANPEIRFKDSPFYVNTRLQDWHTDNNAPRRAALSSFGFGGTNAHMVIEEAPVSRHRHSEKPAWLIVLSARSPDRLAQQAKNLLEFCTEADKSGEPVDLGNLSYTLLMKRKHWPHRWACVADSLESLLGLLDKWLDGKSLRQVHVAEMQEQRGREQAALKRLGNECIEKCLHNPTDDAYIDCLDTVADLYVQDYAPDFDRLFSGGHQTLSLPTYPFAREKYWVGRAKTVQRACAAVAAEETGVIAAEPVPAKEWLFVQEQWVDSPVAGTVDWKAGLNRYAGKTIWAVYTHESDNMAFTELLRQLQQAAGLSSPLNVQLLNARDIALNQPLIIPDAVLFLGPASDLDPADQPAAVDISAVYHLSRLLMRKAWEQPIRLYYLYQCSSAAPRLDCEALSGLIGTAMMENPLHSWTLIGCYDRGLEVTGLQLLVREWLADGNTGQQNASADSAQIFHSRAFPEIRYGGAGRQLKHRVKASFDNTAASVFQPRKTYLLLGGLGLIGEELCTELAKRYQSTLVILSASDYGPQRQQQCSKLEALGATVHYYAVDATDRAALQQTYAAVKRQVGPIHGVFHLANTVEGGLIAGMDWTSFQQMGAIKTRATLHLDELTADEPLAFFMLFSSIVAFGIRGSAGYSYACAFLNQFAGYRNRLKDQGKRAGNAVSLCWGPWTSDPVHACKDKNRRQKIDADGFDLITIDAAFPLLERSSSQRQDMLGIWAIRDIKRTAQLMDIQTSPVSEQDAEALLWEARVSAWEQQVLQGKPTPVEELAAAIDFDQIERLEPVLLQRIHRLLFQQQNMEPTVQQIDAPVAAFTQEEACVDNLETGQDKLSYLKEAIRETASELLKLKDMDDCEAFQNYGMDSVFGVQLAIRLEKKLGREIQPKWLIDFPSIQALSEYLEQTAELTEV</sequence>
<organism evidence="16 17">
    <name type="scientific">Candidatus Methylobacter oryzae</name>
    <dbReference type="NCBI Taxonomy" id="2497749"/>
    <lineage>
        <taxon>Bacteria</taxon>
        <taxon>Pseudomonadati</taxon>
        <taxon>Pseudomonadota</taxon>
        <taxon>Gammaproteobacteria</taxon>
        <taxon>Methylococcales</taxon>
        <taxon>Methylococcaceae</taxon>
        <taxon>Methylobacter</taxon>
    </lineage>
</organism>
<dbReference type="InterPro" id="IPR049552">
    <property type="entry name" value="PKS_DH_N"/>
</dbReference>
<dbReference type="SMART" id="SM00822">
    <property type="entry name" value="PKS_KR"/>
    <property type="match status" value="3"/>
</dbReference>
<dbReference type="SMART" id="SM00823">
    <property type="entry name" value="PKS_PP"/>
    <property type="match status" value="4"/>
</dbReference>
<dbReference type="Gene3D" id="1.10.1240.100">
    <property type="match status" value="4"/>
</dbReference>
<evidence type="ECO:0000256" key="11">
    <source>
        <dbReference type="PROSITE-ProRule" id="PRU01363"/>
    </source>
</evidence>
<dbReference type="InterPro" id="IPR042104">
    <property type="entry name" value="PKS_dehydratase_sf"/>
</dbReference>
<feature type="domain" description="Ketosynthase family 3 (KS3)" evidence="14">
    <location>
        <begin position="4342"/>
        <end position="4762"/>
    </location>
</feature>
<name>A0ABY3C589_9GAMM</name>
<feature type="domain" description="Carrier" evidence="13">
    <location>
        <begin position="5540"/>
        <end position="5615"/>
    </location>
</feature>
<evidence type="ECO:0000256" key="1">
    <source>
        <dbReference type="ARBA" id="ARBA00004496"/>
    </source>
</evidence>
<proteinExistence type="inferred from homology"/>
<evidence type="ECO:0000313" key="17">
    <source>
        <dbReference type="Proteomes" id="UP000733744"/>
    </source>
</evidence>
<feature type="active site" description="Proton acceptor; for dehydratase activity" evidence="11">
    <location>
        <position position="699"/>
    </location>
</feature>
<dbReference type="InterPro" id="IPR014030">
    <property type="entry name" value="Ketoacyl_synth_N"/>
</dbReference>
<dbReference type="SUPFAM" id="SSF51735">
    <property type="entry name" value="NAD(P)-binding Rossmann-fold domains"/>
    <property type="match status" value="4"/>
</dbReference>
<keyword evidence="10" id="KW-0511">Multifunctional enzyme</keyword>
<dbReference type="Proteomes" id="UP000733744">
    <property type="component" value="Unassembled WGS sequence"/>
</dbReference>
<dbReference type="Gene3D" id="1.10.1200.10">
    <property type="entry name" value="ACP-like"/>
    <property type="match status" value="4"/>
</dbReference>
<dbReference type="Pfam" id="PF00550">
    <property type="entry name" value="PP-binding"/>
    <property type="match status" value="4"/>
</dbReference>
<evidence type="ECO:0000259" key="14">
    <source>
        <dbReference type="PROSITE" id="PS52004"/>
    </source>
</evidence>
<evidence type="ECO:0000256" key="2">
    <source>
        <dbReference type="ARBA" id="ARBA00004792"/>
    </source>
</evidence>
<dbReference type="InterPro" id="IPR020806">
    <property type="entry name" value="PKS_PP-bd"/>
</dbReference>
<feature type="domain" description="Ketosynthase family 3 (KS3)" evidence="14">
    <location>
        <begin position="2004"/>
        <end position="2420"/>
    </location>
</feature>
<dbReference type="PANTHER" id="PTHR43775:SF37">
    <property type="entry name" value="SI:DKEY-61P9.11"/>
    <property type="match status" value="1"/>
</dbReference>
<evidence type="ECO:0000256" key="10">
    <source>
        <dbReference type="ARBA" id="ARBA00023268"/>
    </source>
</evidence>
<dbReference type="SMART" id="SM00825">
    <property type="entry name" value="PKS_KS"/>
    <property type="match status" value="4"/>
</dbReference>
<dbReference type="SMART" id="SM00826">
    <property type="entry name" value="PKS_DH"/>
    <property type="match status" value="1"/>
</dbReference>
<keyword evidence="7" id="KW-0597">Phosphoprotein</keyword>
<feature type="region of interest" description="C-terminal hotdog fold" evidence="11">
    <location>
        <begin position="817"/>
        <end position="966"/>
    </location>
</feature>
<evidence type="ECO:0000256" key="12">
    <source>
        <dbReference type="SAM" id="MobiDB-lite"/>
    </source>
</evidence>
<dbReference type="SUPFAM" id="SSF53901">
    <property type="entry name" value="Thiolase-like"/>
    <property type="match status" value="4"/>
</dbReference>
<feature type="active site" description="Proton donor; for dehydratase activity" evidence="11">
    <location>
        <position position="879"/>
    </location>
</feature>
<reference evidence="16 17" key="1">
    <citation type="journal article" date="2019" name="Antonie Van Leeuwenhoek">
        <title>Description of 'Ca. Methylobacter oryzae' KRF1, a novel species from the environmentally important Methylobacter clade 2.</title>
        <authorList>
            <person name="Khatri K."/>
            <person name="Mohite J.A."/>
            <person name="Pandit P.S."/>
            <person name="Bahulikar R."/>
            <person name="Rahalkar M.C."/>
        </authorList>
    </citation>
    <scope>NUCLEOTIDE SEQUENCE [LARGE SCALE GENOMIC DNA]</scope>
    <source>
        <strain evidence="16 17">KRF1</strain>
    </source>
</reference>
<feature type="domain" description="Carrier" evidence="13">
    <location>
        <begin position="3106"/>
        <end position="3183"/>
    </location>
</feature>
<dbReference type="PROSITE" id="PS50075">
    <property type="entry name" value="CARRIER"/>
    <property type="match status" value="4"/>
</dbReference>
<evidence type="ECO:0000259" key="13">
    <source>
        <dbReference type="PROSITE" id="PS50075"/>
    </source>
</evidence>
<dbReference type="Pfam" id="PF08659">
    <property type="entry name" value="KR"/>
    <property type="match status" value="3"/>
</dbReference>
<dbReference type="InterPro" id="IPR020841">
    <property type="entry name" value="PKS_Beta-ketoAc_synthase_dom"/>
</dbReference>
<dbReference type="Pfam" id="PF21089">
    <property type="entry name" value="PKS_DH_N"/>
    <property type="match status" value="1"/>
</dbReference>
<dbReference type="Pfam" id="PF16197">
    <property type="entry name" value="KAsynt_C_assoc"/>
    <property type="match status" value="1"/>
</dbReference>
<feature type="domain" description="PKS/mFAS DH" evidence="15">
    <location>
        <begin position="670"/>
        <end position="966"/>
    </location>
</feature>